<dbReference type="Proteomes" id="UP000094412">
    <property type="component" value="Unassembled WGS sequence"/>
</dbReference>
<protein>
    <submittedName>
        <fullName evidence="1">Uncharacterized protein</fullName>
    </submittedName>
</protein>
<proteinExistence type="predicted"/>
<dbReference type="RefSeq" id="WP_024925709.1">
    <property type="nucleotide sequence ID" value="NZ_MDEO01000025.1"/>
</dbReference>
<evidence type="ECO:0000313" key="2">
    <source>
        <dbReference type="Proteomes" id="UP000094412"/>
    </source>
</evidence>
<evidence type="ECO:0000313" key="1">
    <source>
        <dbReference type="EMBL" id="OCX23329.1"/>
    </source>
</evidence>
<name>A0A1C2E8P5_9HYPH</name>
<dbReference type="EMBL" id="MDEO01000025">
    <property type="protein sequence ID" value="OCX23329.1"/>
    <property type="molecule type" value="Genomic_DNA"/>
</dbReference>
<gene>
    <name evidence="1" type="ORF">QV13_03685</name>
</gene>
<accession>A0A1C2E8P5</accession>
<keyword evidence="2" id="KW-1185">Reference proteome</keyword>
<comment type="caution">
    <text evidence="1">The sequence shown here is derived from an EMBL/GenBank/DDBJ whole genome shotgun (WGS) entry which is preliminary data.</text>
</comment>
<organism evidence="1 2">
    <name type="scientific">Mesorhizobium hungaricum</name>
    <dbReference type="NCBI Taxonomy" id="1566387"/>
    <lineage>
        <taxon>Bacteria</taxon>
        <taxon>Pseudomonadati</taxon>
        <taxon>Pseudomonadota</taxon>
        <taxon>Alphaproteobacteria</taxon>
        <taxon>Hyphomicrobiales</taxon>
        <taxon>Phyllobacteriaceae</taxon>
        <taxon>Mesorhizobium</taxon>
    </lineage>
</organism>
<sequence length="237" mass="25892">MMDNLALVLLAIAAIAVFMAVAQRDRLRLNRQRSRLLDAAAGLFDNSRLRAAPDGFPILDGSLSDGRRIRIELIADTLVCRRLPQLWLKLTLAEHEPVARPSIGALSRPTGAEFYSMVHDLPEWLAPPQTEASILLRGDGTATPTEIKQASSIFQALFRNPTVKEAVITPRGVRLIRQVAEGDRGAHLVLRQVRFPIEQVPADLIRTAIAEAQLLSETLAGDRTGTMQASALAPIEA</sequence>
<reference evidence="1 2" key="1">
    <citation type="submission" date="2016-08" db="EMBL/GenBank/DDBJ databases">
        <title>Whole genome sequence of Mesorhizobium sp. strain UASWS1009 isolated from industrial sewage.</title>
        <authorList>
            <person name="Crovadore J."/>
            <person name="Calmin G."/>
            <person name="Chablais R."/>
            <person name="Cochard B."/>
            <person name="Lefort F."/>
        </authorList>
    </citation>
    <scope>NUCLEOTIDE SEQUENCE [LARGE SCALE GENOMIC DNA]</scope>
    <source>
        <strain evidence="1 2">UASWS1009</strain>
    </source>
</reference>
<dbReference type="STRING" id="1566387.QV13_03685"/>
<dbReference type="OrthoDB" id="7990319at2"/>
<dbReference type="AlphaFoldDB" id="A0A1C2E8P5"/>